<name>A0A446BVG1_9PEZI</name>
<dbReference type="PROSITE" id="PS50011">
    <property type="entry name" value="PROTEIN_KINASE_DOM"/>
    <property type="match status" value="1"/>
</dbReference>
<feature type="binding site" evidence="1">
    <location>
        <position position="138"/>
    </location>
    <ligand>
        <name>ATP</name>
        <dbReference type="ChEBI" id="CHEBI:30616"/>
    </ligand>
</feature>
<dbReference type="GO" id="GO:0004672">
    <property type="term" value="F:protein kinase activity"/>
    <property type="evidence" value="ECO:0007669"/>
    <property type="project" value="InterPro"/>
</dbReference>
<feature type="domain" description="Protein kinase" evidence="3">
    <location>
        <begin position="100"/>
        <end position="491"/>
    </location>
</feature>
<dbReference type="InterPro" id="IPR000719">
    <property type="entry name" value="Prot_kinase_dom"/>
</dbReference>
<sequence>MAHAAAPPSLRRRQRQAAYQFEQYREWGAGVRNVDCTTQQALAYQALIPRQGAYPGLTHPNPGSAPELEELDDEAVMPPTPRDRPAAKRKLKLQLSHRRLRFEKWLGWGGNGLASLFYLDSATQRVPRRGRRTYFVVKSCLRPDANSTAALQREDMITDMFRGLKHFVQLKTFPNAEQPRRSARLGGQANLQPSQTRTNDIMLLEYLPRGSLHKALCGASANNLTFQTRLLWEIFHCLVQSTIAMAYPPPQYPALYPGGLNAAAPVMEVFPPGNIPTPSRFVHFDIDPSNVLVGGNDPTVDPDHPVAPVMKLSDFGISNEVTDAVRADGEQALHFRRLAKHRFFTPEQFTKEWDWVPLGRHPYAGAPWPTTVAGQWGWASNLFQVGLAMACLITQCYPPCPPVPGLIWIFHPEYVIGDAEDEEEDDRPKHPPVHAGQVAGKTDRNNVSKYLAVWSYGEYLLHENVPWEKDENRYLLEQVAECLTFDLTRWYEKTHLPEVLATGGVRRAGLYALVDVIAPDGGDEDGDGDELASNLVLTYLGAKEVEGKDVEGLLRPSWLTLGAAGRVRSTLLIVDATRPGPPSVRGTKSEDQSDLEASEERYLCLHEVSDAEINMSEANGLKILKYALLHAS</sequence>
<evidence type="ECO:0000256" key="1">
    <source>
        <dbReference type="PROSITE-ProRule" id="PRU10141"/>
    </source>
</evidence>
<accession>A0A446BVG1</accession>
<dbReference type="PROSITE" id="PS00107">
    <property type="entry name" value="PROTEIN_KINASE_ATP"/>
    <property type="match status" value="1"/>
</dbReference>
<dbReference type="EMBL" id="OUUZ01000018">
    <property type="protein sequence ID" value="SPQ26523.1"/>
    <property type="molecule type" value="Genomic_DNA"/>
</dbReference>
<reference evidence="4 5" key="1">
    <citation type="submission" date="2018-04" db="EMBL/GenBank/DDBJ databases">
        <authorList>
            <person name="Huttner S."/>
            <person name="Dainat J."/>
        </authorList>
    </citation>
    <scope>NUCLEOTIDE SEQUENCE [LARGE SCALE GENOMIC DNA]</scope>
</reference>
<dbReference type="SUPFAM" id="SSF56112">
    <property type="entry name" value="Protein kinase-like (PK-like)"/>
    <property type="match status" value="1"/>
</dbReference>
<organism evidence="4 5">
    <name type="scientific">Thermothielavioides terrestris</name>
    <dbReference type="NCBI Taxonomy" id="2587410"/>
    <lineage>
        <taxon>Eukaryota</taxon>
        <taxon>Fungi</taxon>
        <taxon>Dikarya</taxon>
        <taxon>Ascomycota</taxon>
        <taxon>Pezizomycotina</taxon>
        <taxon>Sordariomycetes</taxon>
        <taxon>Sordariomycetidae</taxon>
        <taxon>Sordariales</taxon>
        <taxon>Chaetomiaceae</taxon>
        <taxon>Thermothielavioides</taxon>
    </lineage>
</organism>
<dbReference type="AlphaFoldDB" id="A0A446BVG1"/>
<keyword evidence="1" id="KW-0067">ATP-binding</keyword>
<evidence type="ECO:0000313" key="4">
    <source>
        <dbReference type="EMBL" id="SPQ26523.1"/>
    </source>
</evidence>
<feature type="region of interest" description="Disordered" evidence="2">
    <location>
        <begin position="420"/>
        <end position="439"/>
    </location>
</feature>
<dbReference type="GO" id="GO:0005524">
    <property type="term" value="F:ATP binding"/>
    <property type="evidence" value="ECO:0007669"/>
    <property type="project" value="UniProtKB-UniRule"/>
</dbReference>
<dbReference type="InterPro" id="IPR011009">
    <property type="entry name" value="Kinase-like_dom_sf"/>
</dbReference>
<dbReference type="Gene3D" id="1.10.510.10">
    <property type="entry name" value="Transferase(Phosphotransferase) domain 1"/>
    <property type="match status" value="1"/>
</dbReference>
<evidence type="ECO:0000256" key="2">
    <source>
        <dbReference type="SAM" id="MobiDB-lite"/>
    </source>
</evidence>
<dbReference type="InterPro" id="IPR017441">
    <property type="entry name" value="Protein_kinase_ATP_BS"/>
</dbReference>
<proteinExistence type="predicted"/>
<protein>
    <submittedName>
        <fullName evidence="4">Cc25b1bc-5976-4992-9d6c-7d8b4de0e9d1</fullName>
    </submittedName>
</protein>
<dbReference type="Proteomes" id="UP000289323">
    <property type="component" value="Unassembled WGS sequence"/>
</dbReference>
<evidence type="ECO:0000259" key="3">
    <source>
        <dbReference type="PROSITE" id="PS50011"/>
    </source>
</evidence>
<keyword evidence="1" id="KW-0547">Nucleotide-binding</keyword>
<evidence type="ECO:0000313" key="5">
    <source>
        <dbReference type="Proteomes" id="UP000289323"/>
    </source>
</evidence>
<gene>
    <name evidence="4" type="ORF">TT172_LOCUS8942</name>
</gene>